<sequence>MKPYTNWEEFFMPAPIFITKLGDLMSISAGGEHVVFKENTPTLSKSFGACLQLVNNQVWWSFRNTRMIMNEIKGHFMGVPKKMANIVLAFFQDEVGKAPSKEELESMQLVLKNCRDSTQKFNNTFSPAIDLIEKLLQACEKAKQAYEDELKDVQNLKADITRVKPDKEESEQDGRKRRQQLEEAFQKYKASIPTSGKSVGMCLLQMIKSYVTDPGAAPGPVFKEQDGTELTDETFLKVKENWEVLRSTLEEEEKKFQLTEKQNQELMKTECDIMTYEAREKELEIAGGILGQGAESLKSMKRQWDNMVLFFQMISSEIESCFREYFDSVKAITNPSTMDPIYTPAFKASNVAQFVYMISKTYVEVSDKHLMPLLGELEEISTKPSKDSFKSEETELAKWCDKTQRNISSLVQKKEEEFKKNLKGQEETIKKDMKAMQPPMNEDKLKAIEGAMQQAMRELRVQ</sequence>
<evidence type="ECO:0000313" key="2">
    <source>
        <dbReference type="EMBL" id="KAH1182759.1"/>
    </source>
</evidence>
<dbReference type="EMBL" id="JAHDVG010000466">
    <property type="protein sequence ID" value="KAH1182759.1"/>
    <property type="molecule type" value="Genomic_DNA"/>
</dbReference>
<organism evidence="2 3">
    <name type="scientific">Mauremys mutica</name>
    <name type="common">yellowpond turtle</name>
    <dbReference type="NCBI Taxonomy" id="74926"/>
    <lineage>
        <taxon>Eukaryota</taxon>
        <taxon>Metazoa</taxon>
        <taxon>Chordata</taxon>
        <taxon>Craniata</taxon>
        <taxon>Vertebrata</taxon>
        <taxon>Euteleostomi</taxon>
        <taxon>Archelosauria</taxon>
        <taxon>Testudinata</taxon>
        <taxon>Testudines</taxon>
        <taxon>Cryptodira</taxon>
        <taxon>Durocryptodira</taxon>
        <taxon>Testudinoidea</taxon>
        <taxon>Geoemydidae</taxon>
        <taxon>Geoemydinae</taxon>
        <taxon>Mauremys</taxon>
    </lineage>
</organism>
<feature type="coiled-coil region" evidence="1">
    <location>
        <begin position="129"/>
        <end position="163"/>
    </location>
</feature>
<dbReference type="Proteomes" id="UP000827986">
    <property type="component" value="Unassembled WGS sequence"/>
</dbReference>
<dbReference type="PANTHER" id="PTHR33488">
    <property type="entry name" value="ZGC:162509"/>
    <property type="match status" value="1"/>
</dbReference>
<evidence type="ECO:0000256" key="1">
    <source>
        <dbReference type="SAM" id="Coils"/>
    </source>
</evidence>
<proteinExistence type="predicted"/>
<name>A0A9D4B778_9SAUR</name>
<dbReference type="SUPFAM" id="SSF103657">
    <property type="entry name" value="BAR/IMD domain-like"/>
    <property type="match status" value="1"/>
</dbReference>
<evidence type="ECO:0000313" key="3">
    <source>
        <dbReference type="Proteomes" id="UP000827986"/>
    </source>
</evidence>
<dbReference type="PANTHER" id="PTHR33488:SF2">
    <property type="entry name" value="EARLY ENDOSOME ANTIGEN 1-LIKE"/>
    <property type="match status" value="1"/>
</dbReference>
<reference evidence="2" key="1">
    <citation type="submission" date="2021-09" db="EMBL/GenBank/DDBJ databases">
        <title>The genome of Mauremys mutica provides insights into the evolution of semi-aquatic lifestyle.</title>
        <authorList>
            <person name="Gong S."/>
            <person name="Gao Y."/>
        </authorList>
    </citation>
    <scope>NUCLEOTIDE SEQUENCE</scope>
    <source>
        <strain evidence="2">MM-2020</strain>
        <tissue evidence="2">Muscle</tissue>
    </source>
</reference>
<accession>A0A9D4B778</accession>
<dbReference type="AlphaFoldDB" id="A0A9D4B778"/>
<keyword evidence="3" id="KW-1185">Reference proteome</keyword>
<dbReference type="InterPro" id="IPR027267">
    <property type="entry name" value="AH/BAR_dom_sf"/>
</dbReference>
<keyword evidence="1" id="KW-0175">Coiled coil</keyword>
<comment type="caution">
    <text evidence="2">The sequence shown here is derived from an EMBL/GenBank/DDBJ whole genome shotgun (WGS) entry which is preliminary data.</text>
</comment>
<protein>
    <submittedName>
        <fullName evidence="2">Uncharacterized protein</fullName>
    </submittedName>
</protein>
<gene>
    <name evidence="2" type="ORF">KIL84_004251</name>
</gene>